<dbReference type="PANTHER" id="PTHR43591:SF24">
    <property type="entry name" value="2-METHOXY-6-POLYPRENYL-1,4-BENZOQUINOL METHYLASE, MITOCHONDRIAL"/>
    <property type="match status" value="1"/>
</dbReference>
<feature type="domain" description="Methyltransferase type 11" evidence="1">
    <location>
        <begin position="48"/>
        <end position="131"/>
    </location>
</feature>
<evidence type="ECO:0000313" key="3">
    <source>
        <dbReference type="Proteomes" id="UP000252189"/>
    </source>
</evidence>
<dbReference type="SUPFAM" id="SSF53335">
    <property type="entry name" value="S-adenosyl-L-methionine-dependent methyltransferases"/>
    <property type="match status" value="1"/>
</dbReference>
<dbReference type="RefSeq" id="WP_114448278.1">
    <property type="nucleotide sequence ID" value="NZ_QPHM01000001.1"/>
</dbReference>
<keyword evidence="3" id="KW-1185">Reference proteome</keyword>
<proteinExistence type="predicted"/>
<keyword evidence="2" id="KW-0489">Methyltransferase</keyword>
<organism evidence="2 3">
    <name type="scientific">Haloplanus salinus</name>
    <dbReference type="NCBI Taxonomy" id="1126245"/>
    <lineage>
        <taxon>Archaea</taxon>
        <taxon>Methanobacteriati</taxon>
        <taxon>Methanobacteriota</taxon>
        <taxon>Stenosarchaea group</taxon>
        <taxon>Halobacteria</taxon>
        <taxon>Halobacteriales</taxon>
        <taxon>Haloferacaceae</taxon>
        <taxon>Haloplanus</taxon>
    </lineage>
</organism>
<accession>A0A368NAW9</accession>
<evidence type="ECO:0000313" key="2">
    <source>
        <dbReference type="EMBL" id="RCU46725.1"/>
    </source>
</evidence>
<evidence type="ECO:0000259" key="1">
    <source>
        <dbReference type="Pfam" id="PF08241"/>
    </source>
</evidence>
<keyword evidence="2" id="KW-0808">Transferase</keyword>
<dbReference type="OrthoDB" id="8915at2157"/>
<sequence>MKGLLDAALADPWRALDTLLDGPLHPGGTAATERLLDRADVDADTRLLEVGCGAGDALPLARDRGADAAGLDPDPTLGAAAAPAIRGDATALPVRDAAVDVVLAECVLCLTDLPAALAECRRVLREGGRLAVSDVVVAGEKPVVPDGVAEALCLTGARRRDDLTAALEAAGFAVQSMNDHHDDLVAMRDRVNRRVDYGPLLGLLGERGTRIRTAIEDLEAAVDDGRIGYVSVVARAE</sequence>
<dbReference type="InterPro" id="IPR013216">
    <property type="entry name" value="Methyltransf_11"/>
</dbReference>
<dbReference type="InterPro" id="IPR029063">
    <property type="entry name" value="SAM-dependent_MTases_sf"/>
</dbReference>
<dbReference type="Proteomes" id="UP000252189">
    <property type="component" value="Unassembled WGS sequence"/>
</dbReference>
<comment type="caution">
    <text evidence="2">The sequence shown here is derived from an EMBL/GenBank/DDBJ whole genome shotgun (WGS) entry which is preliminary data.</text>
</comment>
<dbReference type="GO" id="GO:0008757">
    <property type="term" value="F:S-adenosylmethionine-dependent methyltransferase activity"/>
    <property type="evidence" value="ECO:0007669"/>
    <property type="project" value="InterPro"/>
</dbReference>
<name>A0A368NAW9_9EURY</name>
<dbReference type="Gene3D" id="3.40.50.150">
    <property type="entry name" value="Vaccinia Virus protein VP39"/>
    <property type="match status" value="1"/>
</dbReference>
<dbReference type="GO" id="GO:0032259">
    <property type="term" value="P:methylation"/>
    <property type="evidence" value="ECO:0007669"/>
    <property type="project" value="UniProtKB-KW"/>
</dbReference>
<gene>
    <name evidence="2" type="ORF">DU504_05055</name>
</gene>
<dbReference type="PANTHER" id="PTHR43591">
    <property type="entry name" value="METHYLTRANSFERASE"/>
    <property type="match status" value="1"/>
</dbReference>
<dbReference type="AlphaFoldDB" id="A0A368NAW9"/>
<dbReference type="CDD" id="cd02440">
    <property type="entry name" value="AdoMet_MTases"/>
    <property type="match status" value="1"/>
</dbReference>
<reference evidence="2 3" key="1">
    <citation type="submission" date="2018-07" db="EMBL/GenBank/DDBJ databases">
        <title>Genome sequences of Haloplanus salinus JCM 18368T.</title>
        <authorList>
            <person name="Kim Y.B."/>
            <person name="Roh S.W."/>
        </authorList>
    </citation>
    <scope>NUCLEOTIDE SEQUENCE [LARGE SCALE GENOMIC DNA]</scope>
    <source>
        <strain evidence="2 3">JCM 18368</strain>
    </source>
</reference>
<dbReference type="Pfam" id="PF08241">
    <property type="entry name" value="Methyltransf_11"/>
    <property type="match status" value="1"/>
</dbReference>
<dbReference type="EMBL" id="QPHM01000001">
    <property type="protein sequence ID" value="RCU46725.1"/>
    <property type="molecule type" value="Genomic_DNA"/>
</dbReference>
<protein>
    <submittedName>
        <fullName evidence="2">Methyltransferase domain-containing protein</fullName>
    </submittedName>
</protein>